<comment type="cofactor">
    <cofactor evidence="1">
        <name>Mg(2+)</name>
        <dbReference type="ChEBI" id="CHEBI:18420"/>
    </cofactor>
</comment>
<dbReference type="Gene3D" id="3.90.79.10">
    <property type="entry name" value="Nucleoside Triphosphate Pyrophosphohydrolase"/>
    <property type="match status" value="1"/>
</dbReference>
<proteinExistence type="predicted"/>
<dbReference type="EMBL" id="PFPL01000038">
    <property type="protein sequence ID" value="PIZ95988.1"/>
    <property type="molecule type" value="Genomic_DNA"/>
</dbReference>
<dbReference type="AlphaFoldDB" id="A0A2M7VAQ5"/>
<gene>
    <name evidence="4" type="ORF">COX80_02665</name>
</gene>
<evidence type="ECO:0000313" key="4">
    <source>
        <dbReference type="EMBL" id="PIZ95988.1"/>
    </source>
</evidence>
<dbReference type="PANTHER" id="PTHR43046:SF14">
    <property type="entry name" value="MUTT_NUDIX FAMILY PROTEIN"/>
    <property type="match status" value="1"/>
</dbReference>
<evidence type="ECO:0000313" key="5">
    <source>
        <dbReference type="Proteomes" id="UP000231453"/>
    </source>
</evidence>
<keyword evidence="2" id="KW-0378">Hydrolase</keyword>
<accession>A0A2M7VAQ5</accession>
<dbReference type="PROSITE" id="PS51462">
    <property type="entry name" value="NUDIX"/>
    <property type="match status" value="1"/>
</dbReference>
<evidence type="ECO:0000256" key="2">
    <source>
        <dbReference type="ARBA" id="ARBA00022801"/>
    </source>
</evidence>
<sequence length="138" mass="16214">MIDKIFVATKAFIVHEGKILIIKESNKYKDGANVGKFDIVGGRVEPGQRFDESLLREIKEETRLDVKIGRPFYVGEWRPEVRGEKWQIVATFFECFAENTEVCLSEDHEEYLWIDPKEYKNYNLIENLQAAFESYLSR</sequence>
<protein>
    <recommendedName>
        <fullName evidence="3">Nudix hydrolase domain-containing protein</fullName>
    </recommendedName>
</protein>
<name>A0A2M7VAQ5_9BACT</name>
<dbReference type="InterPro" id="IPR015797">
    <property type="entry name" value="NUDIX_hydrolase-like_dom_sf"/>
</dbReference>
<organism evidence="4 5">
    <name type="scientific">Candidatus Magasanikbacteria bacterium CG_4_10_14_0_2_um_filter_33_14</name>
    <dbReference type="NCBI Taxonomy" id="1974636"/>
    <lineage>
        <taxon>Bacteria</taxon>
        <taxon>Candidatus Magasanikiibacteriota</taxon>
    </lineage>
</organism>
<feature type="domain" description="Nudix hydrolase" evidence="3">
    <location>
        <begin position="4"/>
        <end position="138"/>
    </location>
</feature>
<evidence type="ECO:0000256" key="1">
    <source>
        <dbReference type="ARBA" id="ARBA00001946"/>
    </source>
</evidence>
<dbReference type="GO" id="GO:0016787">
    <property type="term" value="F:hydrolase activity"/>
    <property type="evidence" value="ECO:0007669"/>
    <property type="project" value="UniProtKB-KW"/>
</dbReference>
<dbReference type="Pfam" id="PF00293">
    <property type="entry name" value="NUDIX"/>
    <property type="match status" value="1"/>
</dbReference>
<dbReference type="PANTHER" id="PTHR43046">
    <property type="entry name" value="GDP-MANNOSE MANNOSYL HYDROLASE"/>
    <property type="match status" value="1"/>
</dbReference>
<dbReference type="InterPro" id="IPR000086">
    <property type="entry name" value="NUDIX_hydrolase_dom"/>
</dbReference>
<dbReference type="SUPFAM" id="SSF55811">
    <property type="entry name" value="Nudix"/>
    <property type="match status" value="1"/>
</dbReference>
<reference evidence="5" key="1">
    <citation type="submission" date="2017-09" db="EMBL/GenBank/DDBJ databases">
        <title>Depth-based differentiation of microbial function through sediment-hosted aquifers and enrichment of novel symbionts in the deep terrestrial subsurface.</title>
        <authorList>
            <person name="Probst A.J."/>
            <person name="Ladd B."/>
            <person name="Jarett J.K."/>
            <person name="Geller-Mcgrath D.E."/>
            <person name="Sieber C.M.K."/>
            <person name="Emerson J.B."/>
            <person name="Anantharaman K."/>
            <person name="Thomas B.C."/>
            <person name="Malmstrom R."/>
            <person name="Stieglmeier M."/>
            <person name="Klingl A."/>
            <person name="Woyke T."/>
            <person name="Ryan C.M."/>
            <person name="Banfield J.F."/>
        </authorList>
    </citation>
    <scope>NUCLEOTIDE SEQUENCE [LARGE SCALE GENOMIC DNA]</scope>
</reference>
<evidence type="ECO:0000259" key="3">
    <source>
        <dbReference type="PROSITE" id="PS51462"/>
    </source>
</evidence>
<dbReference type="Proteomes" id="UP000231453">
    <property type="component" value="Unassembled WGS sequence"/>
</dbReference>
<comment type="caution">
    <text evidence="4">The sequence shown here is derived from an EMBL/GenBank/DDBJ whole genome shotgun (WGS) entry which is preliminary data.</text>
</comment>